<dbReference type="EMBL" id="QPFP01000014">
    <property type="protein sequence ID" value="TEB32679.1"/>
    <property type="molecule type" value="Genomic_DNA"/>
</dbReference>
<evidence type="ECO:0000256" key="9">
    <source>
        <dbReference type="ARBA" id="ARBA00022840"/>
    </source>
</evidence>
<dbReference type="GO" id="GO:0005524">
    <property type="term" value="F:ATP binding"/>
    <property type="evidence" value="ECO:0007669"/>
    <property type="project" value="UniProtKB-KW"/>
</dbReference>
<evidence type="ECO:0000259" key="13">
    <source>
        <dbReference type="Pfam" id="PF01507"/>
    </source>
</evidence>
<dbReference type="OrthoDB" id="270728at2759"/>
<accession>A0A4Y7TGP6</accession>
<comment type="pathway">
    <text evidence="1">Cofactor biosynthesis; FAD biosynthesis; FAD from FMN: step 1/1.</text>
</comment>
<keyword evidence="7" id="KW-0547">Nucleotide-binding</keyword>
<keyword evidence="4" id="KW-0288">FMN</keyword>
<evidence type="ECO:0000256" key="11">
    <source>
        <dbReference type="ARBA" id="ARBA00031871"/>
    </source>
</evidence>
<evidence type="ECO:0000256" key="7">
    <source>
        <dbReference type="ARBA" id="ARBA00022741"/>
    </source>
</evidence>
<keyword evidence="14" id="KW-0378">Hydrolase</keyword>
<proteinExistence type="predicted"/>
<evidence type="ECO:0000256" key="1">
    <source>
        <dbReference type="ARBA" id="ARBA00004726"/>
    </source>
</evidence>
<keyword evidence="3" id="KW-0285">Flavoprotein</keyword>
<dbReference type="Gene3D" id="3.40.50.620">
    <property type="entry name" value="HUPs"/>
    <property type="match status" value="1"/>
</dbReference>
<dbReference type="GO" id="GO:0006747">
    <property type="term" value="P:FAD biosynthetic process"/>
    <property type="evidence" value="ECO:0007669"/>
    <property type="project" value="TreeGrafter"/>
</dbReference>
<evidence type="ECO:0000313" key="15">
    <source>
        <dbReference type="Proteomes" id="UP000298030"/>
    </source>
</evidence>
<dbReference type="EC" id="2.7.7.2" evidence="2"/>
<keyword evidence="9" id="KW-0067">ATP-binding</keyword>
<keyword evidence="15" id="KW-1185">Reference proteome</keyword>
<evidence type="ECO:0000256" key="6">
    <source>
        <dbReference type="ARBA" id="ARBA00022695"/>
    </source>
</evidence>
<feature type="domain" description="Phosphoadenosine phosphosulphate reductase" evidence="13">
    <location>
        <begin position="44"/>
        <end position="242"/>
    </location>
</feature>
<evidence type="ECO:0000256" key="2">
    <source>
        <dbReference type="ARBA" id="ARBA00012393"/>
    </source>
</evidence>
<gene>
    <name evidence="14" type="ORF">FA13DRAFT_1686805</name>
</gene>
<dbReference type="CDD" id="cd23948">
    <property type="entry name" value="FAD_synthase"/>
    <property type="match status" value="1"/>
</dbReference>
<comment type="caution">
    <text evidence="14">The sequence shown here is derived from an EMBL/GenBank/DDBJ whole genome shotgun (WGS) entry which is preliminary data.</text>
</comment>
<dbReference type="STRING" id="71717.A0A4Y7TGP6"/>
<evidence type="ECO:0000256" key="12">
    <source>
        <dbReference type="ARBA" id="ARBA00049494"/>
    </source>
</evidence>
<evidence type="ECO:0000256" key="8">
    <source>
        <dbReference type="ARBA" id="ARBA00022827"/>
    </source>
</evidence>
<dbReference type="Proteomes" id="UP000298030">
    <property type="component" value="Unassembled WGS sequence"/>
</dbReference>
<dbReference type="GO" id="GO:0016787">
    <property type="term" value="F:hydrolase activity"/>
    <property type="evidence" value="ECO:0007669"/>
    <property type="project" value="UniProtKB-KW"/>
</dbReference>
<evidence type="ECO:0000313" key="14">
    <source>
        <dbReference type="EMBL" id="TEB32679.1"/>
    </source>
</evidence>
<evidence type="ECO:0000256" key="5">
    <source>
        <dbReference type="ARBA" id="ARBA00022679"/>
    </source>
</evidence>
<name>A0A4Y7TGP6_COPMI</name>
<protein>
    <recommendedName>
        <fullName evidence="2">FAD synthase</fullName>
        <ecNumber evidence="2">2.7.7.2</ecNumber>
    </recommendedName>
    <alternativeName>
        <fullName evidence="10">FAD pyrophosphorylase</fullName>
    </alternativeName>
    <alternativeName>
        <fullName evidence="11">FMN adenylyltransferase</fullName>
    </alternativeName>
</protein>
<dbReference type="SUPFAM" id="SSF52402">
    <property type="entry name" value="Adenine nucleotide alpha hydrolases-like"/>
    <property type="match status" value="1"/>
</dbReference>
<keyword evidence="6" id="KW-0548">Nucleotidyltransferase</keyword>
<dbReference type="GO" id="GO:0003919">
    <property type="term" value="F:FMN adenylyltransferase activity"/>
    <property type="evidence" value="ECO:0007669"/>
    <property type="project" value="UniProtKB-EC"/>
</dbReference>
<keyword evidence="8" id="KW-0274">FAD</keyword>
<dbReference type="AlphaFoldDB" id="A0A4Y7TGP6"/>
<keyword evidence="5" id="KW-0808">Transferase</keyword>
<organism evidence="14 15">
    <name type="scientific">Coprinellus micaceus</name>
    <name type="common">Glistening ink-cap mushroom</name>
    <name type="synonym">Coprinus micaceus</name>
    <dbReference type="NCBI Taxonomy" id="71717"/>
    <lineage>
        <taxon>Eukaryota</taxon>
        <taxon>Fungi</taxon>
        <taxon>Dikarya</taxon>
        <taxon>Basidiomycota</taxon>
        <taxon>Agaricomycotina</taxon>
        <taxon>Agaricomycetes</taxon>
        <taxon>Agaricomycetidae</taxon>
        <taxon>Agaricales</taxon>
        <taxon>Agaricineae</taxon>
        <taxon>Psathyrellaceae</taxon>
        <taxon>Coprinellus</taxon>
    </lineage>
</organism>
<dbReference type="PANTHER" id="PTHR23293">
    <property type="entry name" value="FAD SYNTHETASE-RELATED FMN ADENYLYLTRANSFERASE"/>
    <property type="match status" value="1"/>
</dbReference>
<evidence type="ECO:0000256" key="4">
    <source>
        <dbReference type="ARBA" id="ARBA00022643"/>
    </source>
</evidence>
<evidence type="ECO:0000256" key="10">
    <source>
        <dbReference type="ARBA" id="ARBA00031145"/>
    </source>
</evidence>
<reference evidence="14 15" key="1">
    <citation type="journal article" date="2019" name="Nat. Ecol. Evol.">
        <title>Megaphylogeny resolves global patterns of mushroom evolution.</title>
        <authorList>
            <person name="Varga T."/>
            <person name="Krizsan K."/>
            <person name="Foldi C."/>
            <person name="Dima B."/>
            <person name="Sanchez-Garcia M."/>
            <person name="Sanchez-Ramirez S."/>
            <person name="Szollosi G.J."/>
            <person name="Szarkandi J.G."/>
            <person name="Papp V."/>
            <person name="Albert L."/>
            <person name="Andreopoulos W."/>
            <person name="Angelini C."/>
            <person name="Antonin V."/>
            <person name="Barry K.W."/>
            <person name="Bougher N.L."/>
            <person name="Buchanan P."/>
            <person name="Buyck B."/>
            <person name="Bense V."/>
            <person name="Catcheside P."/>
            <person name="Chovatia M."/>
            <person name="Cooper J."/>
            <person name="Damon W."/>
            <person name="Desjardin D."/>
            <person name="Finy P."/>
            <person name="Geml J."/>
            <person name="Haridas S."/>
            <person name="Hughes K."/>
            <person name="Justo A."/>
            <person name="Karasinski D."/>
            <person name="Kautmanova I."/>
            <person name="Kiss B."/>
            <person name="Kocsube S."/>
            <person name="Kotiranta H."/>
            <person name="LaButti K.M."/>
            <person name="Lechner B.E."/>
            <person name="Liimatainen K."/>
            <person name="Lipzen A."/>
            <person name="Lukacs Z."/>
            <person name="Mihaltcheva S."/>
            <person name="Morgado L.N."/>
            <person name="Niskanen T."/>
            <person name="Noordeloos M.E."/>
            <person name="Ohm R.A."/>
            <person name="Ortiz-Santana B."/>
            <person name="Ovrebo C."/>
            <person name="Racz N."/>
            <person name="Riley R."/>
            <person name="Savchenko A."/>
            <person name="Shiryaev A."/>
            <person name="Soop K."/>
            <person name="Spirin V."/>
            <person name="Szebenyi C."/>
            <person name="Tomsovsky M."/>
            <person name="Tulloss R.E."/>
            <person name="Uehling J."/>
            <person name="Grigoriev I.V."/>
            <person name="Vagvolgyi C."/>
            <person name="Papp T."/>
            <person name="Martin F.M."/>
            <person name="Miettinen O."/>
            <person name="Hibbett D.S."/>
            <person name="Nagy L.G."/>
        </authorList>
    </citation>
    <scope>NUCLEOTIDE SEQUENCE [LARGE SCALE GENOMIC DNA]</scope>
    <source>
        <strain evidence="14 15">FP101781</strain>
    </source>
</reference>
<dbReference type="InterPro" id="IPR014729">
    <property type="entry name" value="Rossmann-like_a/b/a_fold"/>
</dbReference>
<dbReference type="Pfam" id="PF01507">
    <property type="entry name" value="PAPS_reduct"/>
    <property type="match status" value="1"/>
</dbReference>
<dbReference type="PANTHER" id="PTHR23293:SF9">
    <property type="entry name" value="FAD SYNTHASE"/>
    <property type="match status" value="1"/>
</dbReference>
<evidence type="ECO:0000256" key="3">
    <source>
        <dbReference type="ARBA" id="ARBA00022630"/>
    </source>
</evidence>
<dbReference type="InterPro" id="IPR002500">
    <property type="entry name" value="PAPS_reduct_dom"/>
</dbReference>
<comment type="catalytic activity">
    <reaction evidence="12">
        <text>FMN + ATP + H(+) = FAD + diphosphate</text>
        <dbReference type="Rhea" id="RHEA:17237"/>
        <dbReference type="ChEBI" id="CHEBI:15378"/>
        <dbReference type="ChEBI" id="CHEBI:30616"/>
        <dbReference type="ChEBI" id="CHEBI:33019"/>
        <dbReference type="ChEBI" id="CHEBI:57692"/>
        <dbReference type="ChEBI" id="CHEBI:58210"/>
        <dbReference type="EC" id="2.7.7.2"/>
    </reaction>
</comment>
<sequence length="369" mass="40582">MDCKQIAEEVYTLAEDPNDPLAPFVKEALEVIDYCLDTHRQDNVAISFNGGKDCTVLLHLYAGAIARRLSPLQAMPPIHSLYIPVPSPFTTLEDFISECQRTYNLDLFVCRPDDRRTEIESVVTPKLISKEGNDYVGVNIANRPRAVGKAKGGEGMREALQRYKDRFPHISAILIGTRRTDPHGATLSHRNMTDPGWPQFERVNPIINWDYKHIWAFLRQLNVPYCSLYDEGYTSLGSTYNTFPNPALIVPDSLSPASPGLVSPGAALTQVMSTTHTEPASPTADFLSPTTALSSFMSSTHTHPNGSLSSFAPASVSVTRELDSAKLNGLAINTRTNPATPRYRPAYELQDGNLERSGRGLVPALAPDL</sequence>